<dbReference type="InterPro" id="IPR039420">
    <property type="entry name" value="WalR-like"/>
</dbReference>
<feature type="domain" description="Response regulatory" evidence="6">
    <location>
        <begin position="5"/>
        <end position="121"/>
    </location>
</feature>
<evidence type="ECO:0000313" key="9">
    <source>
        <dbReference type="Proteomes" id="UP000185093"/>
    </source>
</evidence>
<dbReference type="InterPro" id="IPR001789">
    <property type="entry name" value="Sig_transdc_resp-reg_receiver"/>
</dbReference>
<dbReference type="SMART" id="SM00448">
    <property type="entry name" value="REC"/>
    <property type="match status" value="1"/>
</dbReference>
<dbReference type="SUPFAM" id="SSF52172">
    <property type="entry name" value="CheY-like"/>
    <property type="match status" value="1"/>
</dbReference>
<feature type="DNA-binding region" description="OmpR/PhoB-type" evidence="5">
    <location>
        <begin position="131"/>
        <end position="229"/>
    </location>
</feature>
<reference evidence="8 9" key="1">
    <citation type="submission" date="2016-11" db="EMBL/GenBank/DDBJ databases">
        <authorList>
            <person name="Varghese N."/>
            <person name="Submissions S."/>
        </authorList>
    </citation>
    <scope>NUCLEOTIDE SEQUENCE [LARGE SCALE GENOMIC DNA]</scope>
    <source>
        <strain evidence="8 9">DSM 20664</strain>
    </source>
</reference>
<keyword evidence="9" id="KW-1185">Reference proteome</keyword>
<keyword evidence="1 4" id="KW-0597">Phosphoprotein</keyword>
<gene>
    <name evidence="8" type="ORF">SAMN05444368_1106</name>
</gene>
<evidence type="ECO:0000256" key="5">
    <source>
        <dbReference type="PROSITE-ProRule" id="PRU01091"/>
    </source>
</evidence>
<dbReference type="Proteomes" id="UP000185093">
    <property type="component" value="Unassembled WGS sequence"/>
</dbReference>
<comment type="caution">
    <text evidence="8">The sequence shown here is derived from an EMBL/GenBank/DDBJ whole genome shotgun (WGS) entry which is preliminary data.</text>
</comment>
<evidence type="ECO:0000259" key="7">
    <source>
        <dbReference type="PROSITE" id="PS51755"/>
    </source>
</evidence>
<accession>A0ABY1JDD9</accession>
<name>A0ABY1JDD9_9BACT</name>
<dbReference type="InterPro" id="IPR016032">
    <property type="entry name" value="Sig_transdc_resp-reg_C-effctor"/>
</dbReference>
<dbReference type="SUPFAM" id="SSF46894">
    <property type="entry name" value="C-terminal effector domain of the bipartite response regulators"/>
    <property type="match status" value="1"/>
</dbReference>
<dbReference type="Gene3D" id="1.10.10.10">
    <property type="entry name" value="Winged helix-like DNA-binding domain superfamily/Winged helix DNA-binding domain"/>
    <property type="match status" value="1"/>
</dbReference>
<evidence type="ECO:0000256" key="3">
    <source>
        <dbReference type="ARBA" id="ARBA00023125"/>
    </source>
</evidence>
<keyword evidence="3 5" id="KW-0238">DNA-binding</keyword>
<evidence type="ECO:0000256" key="2">
    <source>
        <dbReference type="ARBA" id="ARBA00023012"/>
    </source>
</evidence>
<dbReference type="InterPro" id="IPR036388">
    <property type="entry name" value="WH-like_DNA-bd_sf"/>
</dbReference>
<dbReference type="PROSITE" id="PS51755">
    <property type="entry name" value="OMPR_PHOB"/>
    <property type="match status" value="1"/>
</dbReference>
<proteinExistence type="predicted"/>
<dbReference type="Gene3D" id="6.10.250.690">
    <property type="match status" value="1"/>
</dbReference>
<dbReference type="PROSITE" id="PS50110">
    <property type="entry name" value="RESPONSE_REGULATORY"/>
    <property type="match status" value="1"/>
</dbReference>
<dbReference type="Gene3D" id="3.40.50.2300">
    <property type="match status" value="1"/>
</dbReference>
<dbReference type="PANTHER" id="PTHR48111:SF40">
    <property type="entry name" value="PHOSPHATE REGULON TRANSCRIPTIONAL REGULATORY PROTEIN PHOB"/>
    <property type="match status" value="1"/>
</dbReference>
<organism evidence="8 9">
    <name type="scientific">Acetomicrobium flavidum</name>
    <dbReference type="NCBI Taxonomy" id="49896"/>
    <lineage>
        <taxon>Bacteria</taxon>
        <taxon>Thermotogati</taxon>
        <taxon>Synergistota</taxon>
        <taxon>Synergistia</taxon>
        <taxon>Synergistales</taxon>
        <taxon>Acetomicrobiaceae</taxon>
        <taxon>Acetomicrobium</taxon>
    </lineage>
</organism>
<sequence length="229" mass="25826">MREEKILVVEDEKSIASLIKQYLAMKGYDVIVADDGDKALSICYEALPQLVILDLMLPTMDGWEVCRRLKKDPATADIPIIMLTARRDERDVIEGLELGADDYIKKPFSLSELHARIKSILRRRSSTSRSGELIKVGEMELNADTGELTYEDKSISLTPIETEILKVLIENAPKVVSREQLLVKVWGTSLGETRTLDAHICRLRAKIKELGINPSLIVTIRHRGYRIAV</sequence>
<dbReference type="SMART" id="SM00862">
    <property type="entry name" value="Trans_reg_C"/>
    <property type="match status" value="1"/>
</dbReference>
<evidence type="ECO:0000256" key="1">
    <source>
        <dbReference type="ARBA" id="ARBA00022553"/>
    </source>
</evidence>
<evidence type="ECO:0000313" key="8">
    <source>
        <dbReference type="EMBL" id="SIN67854.1"/>
    </source>
</evidence>
<dbReference type="RefSeq" id="WP_074199541.1">
    <property type="nucleotide sequence ID" value="NZ_DAONLC010000014.1"/>
</dbReference>
<dbReference type="PANTHER" id="PTHR48111">
    <property type="entry name" value="REGULATOR OF RPOS"/>
    <property type="match status" value="1"/>
</dbReference>
<evidence type="ECO:0000259" key="6">
    <source>
        <dbReference type="PROSITE" id="PS50110"/>
    </source>
</evidence>
<dbReference type="InterPro" id="IPR001867">
    <property type="entry name" value="OmpR/PhoB-type_DNA-bd"/>
</dbReference>
<dbReference type="Pfam" id="PF00072">
    <property type="entry name" value="Response_reg"/>
    <property type="match status" value="1"/>
</dbReference>
<feature type="modified residue" description="4-aspartylphosphate" evidence="4">
    <location>
        <position position="54"/>
    </location>
</feature>
<feature type="domain" description="OmpR/PhoB-type" evidence="7">
    <location>
        <begin position="131"/>
        <end position="229"/>
    </location>
</feature>
<dbReference type="EMBL" id="FSQZ01000001">
    <property type="protein sequence ID" value="SIN67854.1"/>
    <property type="molecule type" value="Genomic_DNA"/>
</dbReference>
<evidence type="ECO:0000256" key="4">
    <source>
        <dbReference type="PROSITE-ProRule" id="PRU00169"/>
    </source>
</evidence>
<protein>
    <submittedName>
        <fullName evidence="8">Two-component system, OmpR family, alkaline phosphatase synthesis response regulator PhoP</fullName>
    </submittedName>
</protein>
<dbReference type="CDD" id="cd00383">
    <property type="entry name" value="trans_reg_C"/>
    <property type="match status" value="1"/>
</dbReference>
<dbReference type="Pfam" id="PF00486">
    <property type="entry name" value="Trans_reg_C"/>
    <property type="match status" value="1"/>
</dbReference>
<keyword evidence="2" id="KW-0902">Two-component regulatory system</keyword>
<dbReference type="InterPro" id="IPR011006">
    <property type="entry name" value="CheY-like_superfamily"/>
</dbReference>